<accession>A0AAE1YKR5</accession>
<comment type="caution">
    <text evidence="1">The sequence shown here is derived from an EMBL/GenBank/DDBJ whole genome shotgun (WGS) entry which is preliminary data.</text>
</comment>
<dbReference type="AlphaFoldDB" id="A0AAE1YKR5"/>
<protein>
    <submittedName>
        <fullName evidence="1">Uncharacterized protein</fullName>
    </submittedName>
</protein>
<evidence type="ECO:0000313" key="1">
    <source>
        <dbReference type="EMBL" id="KAK4431862.1"/>
    </source>
</evidence>
<dbReference type="EMBL" id="JACGWO010000003">
    <property type="protein sequence ID" value="KAK4431862.1"/>
    <property type="molecule type" value="Genomic_DNA"/>
</dbReference>
<proteinExistence type="predicted"/>
<dbReference type="Proteomes" id="UP001293254">
    <property type="component" value="Unassembled WGS sequence"/>
</dbReference>
<keyword evidence="2" id="KW-1185">Reference proteome</keyword>
<reference evidence="1" key="1">
    <citation type="submission" date="2020-06" db="EMBL/GenBank/DDBJ databases">
        <authorList>
            <person name="Li T."/>
            <person name="Hu X."/>
            <person name="Zhang T."/>
            <person name="Song X."/>
            <person name="Zhang H."/>
            <person name="Dai N."/>
            <person name="Sheng W."/>
            <person name="Hou X."/>
            <person name="Wei L."/>
        </authorList>
    </citation>
    <scope>NUCLEOTIDE SEQUENCE</scope>
    <source>
        <strain evidence="1">3651</strain>
        <tissue evidence="1">Leaf</tissue>
    </source>
</reference>
<name>A0AAE1YKR5_9LAMI</name>
<evidence type="ECO:0000313" key="2">
    <source>
        <dbReference type="Proteomes" id="UP001293254"/>
    </source>
</evidence>
<gene>
    <name evidence="1" type="ORF">Salat_0948300</name>
</gene>
<organism evidence="1 2">
    <name type="scientific">Sesamum alatum</name>
    <dbReference type="NCBI Taxonomy" id="300844"/>
    <lineage>
        <taxon>Eukaryota</taxon>
        <taxon>Viridiplantae</taxon>
        <taxon>Streptophyta</taxon>
        <taxon>Embryophyta</taxon>
        <taxon>Tracheophyta</taxon>
        <taxon>Spermatophyta</taxon>
        <taxon>Magnoliopsida</taxon>
        <taxon>eudicotyledons</taxon>
        <taxon>Gunneridae</taxon>
        <taxon>Pentapetalae</taxon>
        <taxon>asterids</taxon>
        <taxon>lamiids</taxon>
        <taxon>Lamiales</taxon>
        <taxon>Pedaliaceae</taxon>
        <taxon>Sesamum</taxon>
    </lineage>
</organism>
<reference evidence="1" key="2">
    <citation type="journal article" date="2024" name="Plant">
        <title>Genomic evolution and insights into agronomic trait innovations of Sesamum species.</title>
        <authorList>
            <person name="Miao H."/>
            <person name="Wang L."/>
            <person name="Qu L."/>
            <person name="Liu H."/>
            <person name="Sun Y."/>
            <person name="Le M."/>
            <person name="Wang Q."/>
            <person name="Wei S."/>
            <person name="Zheng Y."/>
            <person name="Lin W."/>
            <person name="Duan Y."/>
            <person name="Cao H."/>
            <person name="Xiong S."/>
            <person name="Wang X."/>
            <person name="Wei L."/>
            <person name="Li C."/>
            <person name="Ma Q."/>
            <person name="Ju M."/>
            <person name="Zhao R."/>
            <person name="Li G."/>
            <person name="Mu C."/>
            <person name="Tian Q."/>
            <person name="Mei H."/>
            <person name="Zhang T."/>
            <person name="Gao T."/>
            <person name="Zhang H."/>
        </authorList>
    </citation>
    <scope>NUCLEOTIDE SEQUENCE</scope>
    <source>
        <strain evidence="1">3651</strain>
    </source>
</reference>
<sequence>MSRDNWERLVTAVLRREQLRQLFLDHSRSPSITSISSNDPELTSDDAALNEAVKMAESVIANGIPLLHRVLNDYNWLLEEVGRIEGQLVYIQAYLDDAEPDKVAGLGAAMTRLLKYSMDLTDDMLEFWETYLVKLIISHRFDGFLKRTIYVMRYSRARSKLSGQIEKIRGTVQKIDDKMKIG</sequence>